<feature type="transmembrane region" description="Helical" evidence="2">
    <location>
        <begin position="434"/>
        <end position="453"/>
    </location>
</feature>
<keyword evidence="2" id="KW-0812">Transmembrane</keyword>
<dbReference type="AlphaFoldDB" id="A0A543JQ01"/>
<keyword evidence="2" id="KW-1133">Transmembrane helix</keyword>
<protein>
    <submittedName>
        <fullName evidence="3">Caspase domain-containing protein</fullName>
    </submittedName>
</protein>
<evidence type="ECO:0000256" key="2">
    <source>
        <dbReference type="SAM" id="Phobius"/>
    </source>
</evidence>
<gene>
    <name evidence="3" type="ORF">FHX81_7407</name>
</gene>
<keyword evidence="4" id="KW-1185">Reference proteome</keyword>
<organism evidence="3 4">
    <name type="scientific">Saccharothrix saharensis</name>
    <dbReference type="NCBI Taxonomy" id="571190"/>
    <lineage>
        <taxon>Bacteria</taxon>
        <taxon>Bacillati</taxon>
        <taxon>Actinomycetota</taxon>
        <taxon>Actinomycetes</taxon>
        <taxon>Pseudonocardiales</taxon>
        <taxon>Pseudonocardiaceae</taxon>
        <taxon>Saccharothrix</taxon>
    </lineage>
</organism>
<comment type="caution">
    <text evidence="3">The sequence shown here is derived from an EMBL/GenBank/DDBJ whole genome shotgun (WGS) entry which is preliminary data.</text>
</comment>
<evidence type="ECO:0000313" key="3">
    <source>
        <dbReference type="EMBL" id="TQM84941.1"/>
    </source>
</evidence>
<accession>A0A543JQ01</accession>
<evidence type="ECO:0000256" key="1">
    <source>
        <dbReference type="SAM" id="MobiDB-lite"/>
    </source>
</evidence>
<evidence type="ECO:0000313" key="4">
    <source>
        <dbReference type="Proteomes" id="UP000316628"/>
    </source>
</evidence>
<name>A0A543JQ01_9PSEU</name>
<feature type="compositionally biased region" description="Basic and acidic residues" evidence="1">
    <location>
        <begin position="220"/>
        <end position="243"/>
    </location>
</feature>
<dbReference type="EMBL" id="VFPP01000001">
    <property type="protein sequence ID" value="TQM84941.1"/>
    <property type="molecule type" value="Genomic_DNA"/>
</dbReference>
<dbReference type="Proteomes" id="UP000316628">
    <property type="component" value="Unassembled WGS sequence"/>
</dbReference>
<dbReference type="RefSeq" id="WP_141983057.1">
    <property type="nucleotide sequence ID" value="NZ_VFPP01000001.1"/>
</dbReference>
<proteinExistence type="predicted"/>
<sequence length="454" mass="48424">MGGGDASRAILVGCARYAALPDLPAADRGVQALRSALIGPGSGWPTSRVAVVSDPAGAVQVARLVEGLLRDDADALVFYYVGHARLSDDGDVRLAVADSDADDESTWLRARDVLRAVDAHAARTKLVVLDLCFAEIPPDVSDVDELADRVERATGGALVFCLASREGVYDDRAGGLTYLAHALVRSARDRLDPAEAAREVARLAPPAGRLRPLPAGRPEPVPRNEDEPAAPRRPDPREDHEPVTFRVSIPRSVRVVEVVGRAAVVGIGPWFGQALGGNGVTTVLFTLVAWSVLGAEVHVAWWRRVEVGRTALVLGRGPDLAARLGFEAKPLSVDWARAGFERVVVGRVRGLTRVTLHVSPEAAGRVWDDVPFTGFGGYRHGIASDRERGFAWPLGDVHAPVDEVASAFRAAVPAGVAVDVVLTVEPRYHRARRWVLVTYLLVFGGVLAGLAFAG</sequence>
<dbReference type="Gene3D" id="3.40.50.1460">
    <property type="match status" value="1"/>
</dbReference>
<reference evidence="3 4" key="1">
    <citation type="submission" date="2019-06" db="EMBL/GenBank/DDBJ databases">
        <title>Sequencing the genomes of 1000 actinobacteria strains.</title>
        <authorList>
            <person name="Klenk H.-P."/>
        </authorList>
    </citation>
    <scope>NUCLEOTIDE SEQUENCE [LARGE SCALE GENOMIC DNA]</scope>
    <source>
        <strain evidence="3 4">DSM 45456</strain>
    </source>
</reference>
<feature type="region of interest" description="Disordered" evidence="1">
    <location>
        <begin position="207"/>
        <end position="243"/>
    </location>
</feature>
<dbReference type="OrthoDB" id="192618at2"/>
<keyword evidence="2" id="KW-0472">Membrane</keyword>